<dbReference type="Proteomes" id="UP000027222">
    <property type="component" value="Unassembled WGS sequence"/>
</dbReference>
<name>A0A067SJ63_GALM3</name>
<organism evidence="2 3">
    <name type="scientific">Galerina marginata (strain CBS 339.88)</name>
    <dbReference type="NCBI Taxonomy" id="685588"/>
    <lineage>
        <taxon>Eukaryota</taxon>
        <taxon>Fungi</taxon>
        <taxon>Dikarya</taxon>
        <taxon>Basidiomycota</taxon>
        <taxon>Agaricomycotina</taxon>
        <taxon>Agaricomycetes</taxon>
        <taxon>Agaricomycetidae</taxon>
        <taxon>Agaricales</taxon>
        <taxon>Agaricineae</taxon>
        <taxon>Strophariaceae</taxon>
        <taxon>Galerina</taxon>
    </lineage>
</organism>
<dbReference type="EMBL" id="KL142399">
    <property type="protein sequence ID" value="KDR70042.1"/>
    <property type="molecule type" value="Genomic_DNA"/>
</dbReference>
<dbReference type="AlphaFoldDB" id="A0A067SJ63"/>
<evidence type="ECO:0000313" key="3">
    <source>
        <dbReference type="Proteomes" id="UP000027222"/>
    </source>
</evidence>
<sequence>MYSGVASLHFPLQPMHPRLKSWKDLLQHRVDNTVSCALHLIMQVCRLHRRSTLSPTFAFLGPSTVGATLHRSALRPGLPSCSAKARSYPFLAQAAHSKNHNRLPVRRRISQHTPRSAPWSRRSS</sequence>
<evidence type="ECO:0000313" key="2">
    <source>
        <dbReference type="EMBL" id="KDR70042.1"/>
    </source>
</evidence>
<keyword evidence="3" id="KW-1185">Reference proteome</keyword>
<reference evidence="3" key="1">
    <citation type="journal article" date="2014" name="Proc. Natl. Acad. Sci. U.S.A.">
        <title>Extensive sampling of basidiomycete genomes demonstrates inadequacy of the white-rot/brown-rot paradigm for wood decay fungi.</title>
        <authorList>
            <person name="Riley R."/>
            <person name="Salamov A.A."/>
            <person name="Brown D.W."/>
            <person name="Nagy L.G."/>
            <person name="Floudas D."/>
            <person name="Held B.W."/>
            <person name="Levasseur A."/>
            <person name="Lombard V."/>
            <person name="Morin E."/>
            <person name="Otillar R."/>
            <person name="Lindquist E.A."/>
            <person name="Sun H."/>
            <person name="LaButti K.M."/>
            <person name="Schmutz J."/>
            <person name="Jabbour D."/>
            <person name="Luo H."/>
            <person name="Baker S.E."/>
            <person name="Pisabarro A.G."/>
            <person name="Walton J.D."/>
            <person name="Blanchette R.A."/>
            <person name="Henrissat B."/>
            <person name="Martin F."/>
            <person name="Cullen D."/>
            <person name="Hibbett D.S."/>
            <person name="Grigoriev I.V."/>
        </authorList>
    </citation>
    <scope>NUCLEOTIDE SEQUENCE [LARGE SCALE GENOMIC DNA]</scope>
    <source>
        <strain evidence="3">CBS 339.88</strain>
    </source>
</reference>
<dbReference type="HOGENOM" id="CLU_2004101_0_0_1"/>
<accession>A0A067SJ63</accession>
<feature type="region of interest" description="Disordered" evidence="1">
    <location>
        <begin position="96"/>
        <end position="124"/>
    </location>
</feature>
<proteinExistence type="predicted"/>
<evidence type="ECO:0000256" key="1">
    <source>
        <dbReference type="SAM" id="MobiDB-lite"/>
    </source>
</evidence>
<protein>
    <submittedName>
        <fullName evidence="2">Uncharacterized protein</fullName>
    </submittedName>
</protein>
<gene>
    <name evidence="2" type="ORF">GALMADRAFT_902958</name>
</gene>
<feature type="compositionally biased region" description="Basic residues" evidence="1">
    <location>
        <begin position="97"/>
        <end position="110"/>
    </location>
</feature>